<dbReference type="RefSeq" id="WP_239722518.1">
    <property type="nucleotide sequence ID" value="NZ_CP092423.2"/>
</dbReference>
<evidence type="ECO:0000313" key="1">
    <source>
        <dbReference type="EMBL" id="ULP43848.1"/>
    </source>
</evidence>
<name>A0ABY3UZ17_MYCLN</name>
<keyword evidence="2" id="KW-1185">Reference proteome</keyword>
<organism evidence="1 2">
    <name type="scientific">Mycobacterium lentiflavum</name>
    <dbReference type="NCBI Taxonomy" id="141349"/>
    <lineage>
        <taxon>Bacteria</taxon>
        <taxon>Bacillati</taxon>
        <taxon>Actinomycetota</taxon>
        <taxon>Actinomycetes</taxon>
        <taxon>Mycobacteriales</taxon>
        <taxon>Mycobacteriaceae</taxon>
        <taxon>Mycobacterium</taxon>
        <taxon>Mycobacterium simiae complex</taxon>
    </lineage>
</organism>
<dbReference type="EMBL" id="CP092423">
    <property type="protein sequence ID" value="ULP43848.1"/>
    <property type="molecule type" value="Genomic_DNA"/>
</dbReference>
<accession>A0ABY3UZ17</accession>
<protein>
    <submittedName>
        <fullName evidence="1">Uncharacterized protein</fullName>
    </submittedName>
</protein>
<sequence>MAHGNEPERAAMKARSYARGLFAGAVSVVALWGGIGLARADDTDPDPEPPMLPEISQFNTVDAPSFFTNPANRGIPREKNWDGVGNYCQNVFIKCR</sequence>
<gene>
    <name evidence="1" type="ORF">MJO58_07825</name>
</gene>
<dbReference type="Proteomes" id="UP001055171">
    <property type="component" value="Chromosome"/>
</dbReference>
<evidence type="ECO:0000313" key="2">
    <source>
        <dbReference type="Proteomes" id="UP001055171"/>
    </source>
</evidence>
<proteinExistence type="predicted"/>
<reference evidence="1" key="1">
    <citation type="submission" date="2022-08" db="EMBL/GenBank/DDBJ databases">
        <title>Complete genome sequence of 14 non-tuberculosis mycobacteria type-strains.</title>
        <authorList>
            <person name="Igarashi Y."/>
            <person name="Osugi A."/>
            <person name="Mitarai S."/>
        </authorList>
    </citation>
    <scope>NUCLEOTIDE SEQUENCE</scope>
    <source>
        <strain evidence="1">ATCC 51985</strain>
    </source>
</reference>